<dbReference type="STRING" id="1573173.A0A166M763"/>
<dbReference type="SUPFAM" id="SSF53474">
    <property type="entry name" value="alpha/beta-Hydrolases"/>
    <property type="match status" value="1"/>
</dbReference>
<name>A0A166M763_COLIC</name>
<reference evidence="1 2" key="1">
    <citation type="submission" date="2015-06" db="EMBL/GenBank/DDBJ databases">
        <title>Survival trade-offs in plant roots during colonization by closely related pathogenic and mutualistic fungi.</title>
        <authorList>
            <person name="Hacquard S."/>
            <person name="Kracher B."/>
            <person name="Hiruma K."/>
            <person name="Weinman A."/>
            <person name="Muench P."/>
            <person name="Garrido Oter R."/>
            <person name="Ver Loren van Themaat E."/>
            <person name="Dallerey J.-F."/>
            <person name="Damm U."/>
            <person name="Henrissat B."/>
            <person name="Lespinet O."/>
            <person name="Thon M."/>
            <person name="Kemen E."/>
            <person name="McHardy A.C."/>
            <person name="Schulze-Lefert P."/>
            <person name="O'Connell R.J."/>
        </authorList>
    </citation>
    <scope>NUCLEOTIDE SEQUENCE [LARGE SCALE GENOMIC DNA]</scope>
    <source>
        <strain evidence="1 2">MAFF 238704</strain>
    </source>
</reference>
<dbReference type="AlphaFoldDB" id="A0A166M763"/>
<evidence type="ECO:0000313" key="1">
    <source>
        <dbReference type="EMBL" id="KZL64367.1"/>
    </source>
</evidence>
<dbReference type="Gene3D" id="3.40.50.1820">
    <property type="entry name" value="alpha/beta hydrolase"/>
    <property type="match status" value="1"/>
</dbReference>
<dbReference type="EMBL" id="LFIW01002705">
    <property type="protein sequence ID" value="KZL64367.1"/>
    <property type="molecule type" value="Genomic_DNA"/>
</dbReference>
<sequence>MRRWLGPWLSSRLRSSRVWQRRCFHHDPTPVVESVEVVCGSSGSITVDLHNVTRHAPSTPLVLYIPPFSLAPGTQPVVPRFLHPYPTAVINYRWSAPVPTRQPSSDTVASEDQRHDFSTPLQWPTPLHDTLAGYTWITENLRPLRSARRDVYVYSSHAGASIAASLALTESHHHEPMAVRGLVAWNGIYNWSMFLPDHKVNKPATARSKKLPPRPEEGSPLHMLQMKMSELFRAPVDLLDPFASPSLFFQTAGMMAPSTFTQAAAVSSFLDKLSSVTSEVKPSDILGVTGSAFPAPRRSALVFPPRKSTLKLPSTLFLHDSSPTELAPQRRTKKTASSLAKELASRTARRRKVTGHTFEAQTTELAGLMRRSLEKLEFKARMEWDEDFDEVAEAERRVSIVDVGENEGLELGEHGQEVVKEWLENRIRL</sequence>
<comment type="caution">
    <text evidence="1">The sequence shown here is derived from an EMBL/GenBank/DDBJ whole genome shotgun (WGS) entry which is preliminary data.</text>
</comment>
<protein>
    <recommendedName>
        <fullName evidence="3">Alpha/beta hydrolase fold-3 domain-containing protein</fullName>
    </recommendedName>
</protein>
<proteinExistence type="predicted"/>
<dbReference type="Proteomes" id="UP000076584">
    <property type="component" value="Unassembled WGS sequence"/>
</dbReference>
<accession>A0A166M763</accession>
<evidence type="ECO:0008006" key="3">
    <source>
        <dbReference type="Google" id="ProtNLM"/>
    </source>
</evidence>
<gene>
    <name evidence="1" type="ORF">CI238_03830</name>
</gene>
<keyword evidence="2" id="KW-1185">Reference proteome</keyword>
<evidence type="ECO:0000313" key="2">
    <source>
        <dbReference type="Proteomes" id="UP000076584"/>
    </source>
</evidence>
<dbReference type="InterPro" id="IPR029058">
    <property type="entry name" value="AB_hydrolase_fold"/>
</dbReference>
<organism evidence="1 2">
    <name type="scientific">Colletotrichum incanum</name>
    <name type="common">Soybean anthracnose fungus</name>
    <dbReference type="NCBI Taxonomy" id="1573173"/>
    <lineage>
        <taxon>Eukaryota</taxon>
        <taxon>Fungi</taxon>
        <taxon>Dikarya</taxon>
        <taxon>Ascomycota</taxon>
        <taxon>Pezizomycotina</taxon>
        <taxon>Sordariomycetes</taxon>
        <taxon>Hypocreomycetidae</taxon>
        <taxon>Glomerellales</taxon>
        <taxon>Glomerellaceae</taxon>
        <taxon>Colletotrichum</taxon>
        <taxon>Colletotrichum spaethianum species complex</taxon>
    </lineage>
</organism>